<feature type="compositionally biased region" description="Polar residues" evidence="1">
    <location>
        <begin position="410"/>
        <end position="420"/>
    </location>
</feature>
<dbReference type="Proteomes" id="UP001153618">
    <property type="component" value="Unassembled WGS sequence"/>
</dbReference>
<sequence length="770" mass="83580">MPYPRPVSPLSLETCASPPHGDDFDDFLGSDDELDTTSRVAKRQRIEKLAESYLQGKPLFILSASLKGPLDEEWRNPWKKNRKNGARTSESSKSKIKGPERVAKETDLRAPKLVERLPIGSREPEIPASSLNYIERASVQPGIQSSSRSQRRDPEQSASRSGRGASNGVSRSPAKSSAQPCSPAKDQSPVPPRTADWLKKDRRLMNFTNFEPPSSPTASISSRHSDKSLRPPTRSVQVQVPQTPASPTKPRALKKVPPKTVQSSTKGHSSPKSAHTSASTSHQVQSVSKQSPLRRTEATEDPPSLRIVNSSSQLPRFEYRRCHAEKSKSPMDDESILQEETILHGESTQEEAAAPLSPSGSVRNDSMAPTLPNGTDKAAANPSPTDSTDVQASKPGVSDSPKAEFDPTETCPQQAESQKTLSKDLRFAENTDIVNEDNDTTFQGTAPSTELDQNTTEPNTYDDLPSAQRVPAPLGASDRITSLHTTALPKADTDIDSSVSPETQLSTQAALSHAQKSFQDDLDSPAYYATTPGQNKAIHSPSGTYSANLTPFYRIEESIRRDLEQASLSADKDRMQAMNTQFMLDAATPFNFSTEPAGQDRSWNPINKNATQTLNTQFMLDAASPYAFSTEKKPRAARPASAKRIITGSKRKQRHDASSSASPKSDSTNVEYEYHSAQSHSSGNEASPSSAAPKPGHESTNLPSFSLDLDEATPVAGQDGQGVNQAVETFNLSQAIADAGSWLKQSFDFMKDTGQPSQSSQRHSLNMDLS</sequence>
<protein>
    <recommendedName>
        <fullName evidence="4">Protamine P1</fullName>
    </recommendedName>
</protein>
<name>A0A9W4HN69_PENOL</name>
<proteinExistence type="predicted"/>
<feature type="compositionally biased region" description="Polar residues" evidence="1">
    <location>
        <begin position="440"/>
        <end position="459"/>
    </location>
</feature>
<gene>
    <name evidence="2" type="ORF">POLS_LOCUS3695</name>
</gene>
<feature type="compositionally biased region" description="Polar residues" evidence="1">
    <location>
        <begin position="234"/>
        <end position="246"/>
    </location>
</feature>
<feature type="compositionally biased region" description="Low complexity" evidence="1">
    <location>
        <begin position="157"/>
        <end position="172"/>
    </location>
</feature>
<feature type="region of interest" description="Disordered" evidence="1">
    <location>
        <begin position="629"/>
        <end position="705"/>
    </location>
</feature>
<evidence type="ECO:0000256" key="1">
    <source>
        <dbReference type="SAM" id="MobiDB-lite"/>
    </source>
</evidence>
<evidence type="ECO:0008006" key="4">
    <source>
        <dbReference type="Google" id="ProtNLM"/>
    </source>
</evidence>
<dbReference type="EMBL" id="CAJVOS010000018">
    <property type="protein sequence ID" value="CAG8066584.1"/>
    <property type="molecule type" value="Genomic_DNA"/>
</dbReference>
<comment type="caution">
    <text evidence="2">The sequence shown here is derived from an EMBL/GenBank/DDBJ whole genome shotgun (WGS) entry which is preliminary data.</text>
</comment>
<feature type="compositionally biased region" description="Polar residues" evidence="1">
    <location>
        <begin position="260"/>
        <end position="293"/>
    </location>
</feature>
<evidence type="ECO:0000313" key="3">
    <source>
        <dbReference type="Proteomes" id="UP001153618"/>
    </source>
</evidence>
<feature type="compositionally biased region" description="Low complexity" evidence="1">
    <location>
        <begin position="658"/>
        <end position="667"/>
    </location>
</feature>
<evidence type="ECO:0000313" key="2">
    <source>
        <dbReference type="EMBL" id="CAG8066584.1"/>
    </source>
</evidence>
<feature type="region of interest" description="Disordered" evidence="1">
    <location>
        <begin position="71"/>
        <end position="472"/>
    </location>
</feature>
<dbReference type="AlphaFoldDB" id="A0A9W4HN69"/>
<feature type="compositionally biased region" description="Basic and acidic residues" evidence="1">
    <location>
        <begin position="317"/>
        <end position="331"/>
    </location>
</feature>
<accession>A0A9W4HN69</accession>
<feature type="region of interest" description="Disordered" evidence="1">
    <location>
        <begin position="488"/>
        <end position="514"/>
    </location>
</feature>
<feature type="compositionally biased region" description="Polar residues" evidence="1">
    <location>
        <begin position="496"/>
        <end position="514"/>
    </location>
</feature>
<feature type="compositionally biased region" description="Polar residues" evidence="1">
    <location>
        <begin position="676"/>
        <end position="690"/>
    </location>
</feature>
<feature type="region of interest" description="Disordered" evidence="1">
    <location>
        <begin position="750"/>
        <end position="770"/>
    </location>
</feature>
<organism evidence="2 3">
    <name type="scientific">Penicillium olsonii</name>
    <dbReference type="NCBI Taxonomy" id="99116"/>
    <lineage>
        <taxon>Eukaryota</taxon>
        <taxon>Fungi</taxon>
        <taxon>Dikarya</taxon>
        <taxon>Ascomycota</taxon>
        <taxon>Pezizomycotina</taxon>
        <taxon>Eurotiomycetes</taxon>
        <taxon>Eurotiomycetidae</taxon>
        <taxon>Eurotiales</taxon>
        <taxon>Aspergillaceae</taxon>
        <taxon>Penicillium</taxon>
    </lineage>
</organism>
<feature type="compositionally biased region" description="Polar residues" evidence="1">
    <location>
        <begin position="382"/>
        <end position="391"/>
    </location>
</feature>
<reference evidence="2" key="1">
    <citation type="submission" date="2021-07" db="EMBL/GenBank/DDBJ databases">
        <authorList>
            <person name="Branca A.L. A."/>
        </authorList>
    </citation>
    <scope>NUCLEOTIDE SEQUENCE</scope>
</reference>
<feature type="compositionally biased region" description="Polar residues" evidence="1">
    <location>
        <begin position="754"/>
        <end position="770"/>
    </location>
</feature>
<dbReference type="OrthoDB" id="5419922at2759"/>
<feature type="compositionally biased region" description="Basic and acidic residues" evidence="1">
    <location>
        <begin position="90"/>
        <end position="115"/>
    </location>
</feature>
<feature type="region of interest" description="Disordered" evidence="1">
    <location>
        <begin position="1"/>
        <end position="31"/>
    </location>
</feature>
<feature type="compositionally biased region" description="Polar residues" evidence="1">
    <location>
        <begin position="206"/>
        <end position="222"/>
    </location>
</feature>
<keyword evidence="3" id="KW-1185">Reference proteome</keyword>